<proteinExistence type="predicted"/>
<gene>
    <name evidence="1" type="ORF">FVB9532_01478</name>
</gene>
<accession>A0AC61Y732</accession>
<keyword evidence="2" id="KW-1185">Reference proteome</keyword>
<dbReference type="Proteomes" id="UP000356253">
    <property type="component" value="Unassembled WGS sequence"/>
</dbReference>
<dbReference type="EMBL" id="CABVMM010000005">
    <property type="protein sequence ID" value="VVV00213.1"/>
    <property type="molecule type" value="Genomic_DNA"/>
</dbReference>
<sequence>MKRILPISLCLILTLLTSCASKYKLINPEKINYVSKNENKDVSLEYKYDLLHKKYAKKEENKDIKVVAVKITNNSDRDLTLGRDMKLAFDNGNDIHILESEKVFDELKQKPAFYLFYLLLTPLNLYTTNSRGETEDSVPIGLIVGPGLAAGNLLGASGANKNFKEELMHYDIYGMEIPKGQTKYGLIGIKSDSYETLVLKVEE</sequence>
<comment type="caution">
    <text evidence="1">The sequence shown here is derived from an EMBL/GenBank/DDBJ whole genome shotgun (WGS) entry which is preliminary data.</text>
</comment>
<evidence type="ECO:0000313" key="2">
    <source>
        <dbReference type="Proteomes" id="UP000356253"/>
    </source>
</evidence>
<protein>
    <submittedName>
        <fullName evidence="1">Uncharacterized protein</fullName>
    </submittedName>
</protein>
<name>A0AC61Y732_9FLAO</name>
<reference evidence="1" key="1">
    <citation type="submission" date="2019-09" db="EMBL/GenBank/DDBJ databases">
        <authorList>
            <person name="Rodrigo-Torres L."/>
            <person name="Arahal R. D."/>
            <person name="Lucena T."/>
        </authorList>
    </citation>
    <scope>NUCLEOTIDE SEQUENCE</scope>
    <source>
        <strain evidence="1">ISS653</strain>
    </source>
</reference>
<evidence type="ECO:0000313" key="1">
    <source>
        <dbReference type="EMBL" id="VVV00213.1"/>
    </source>
</evidence>
<organism evidence="1 2">
    <name type="scientific">Mesonia oceanica</name>
    <dbReference type="NCBI Taxonomy" id="2687242"/>
    <lineage>
        <taxon>Bacteria</taxon>
        <taxon>Pseudomonadati</taxon>
        <taxon>Bacteroidota</taxon>
        <taxon>Flavobacteriia</taxon>
        <taxon>Flavobacteriales</taxon>
        <taxon>Flavobacteriaceae</taxon>
        <taxon>Mesonia</taxon>
    </lineage>
</organism>